<feature type="compositionally biased region" description="Polar residues" evidence="2">
    <location>
        <begin position="1201"/>
        <end position="1216"/>
    </location>
</feature>
<feature type="compositionally biased region" description="Basic and acidic residues" evidence="2">
    <location>
        <begin position="480"/>
        <end position="502"/>
    </location>
</feature>
<feature type="compositionally biased region" description="Polar residues" evidence="2">
    <location>
        <begin position="1123"/>
        <end position="1134"/>
    </location>
</feature>
<evidence type="ECO:0000256" key="1">
    <source>
        <dbReference type="SAM" id="Coils"/>
    </source>
</evidence>
<reference evidence="3 4" key="2">
    <citation type="submission" date="2019-01" db="EMBL/GenBank/DDBJ databases">
        <title>The decoding of complex shrimp genome reveals the adaptation for benthos swimmer, frequently molting mechanism and breeding impact on genome.</title>
        <authorList>
            <person name="Sun Y."/>
            <person name="Gao Y."/>
            <person name="Yu Y."/>
        </authorList>
    </citation>
    <scope>NUCLEOTIDE SEQUENCE [LARGE SCALE GENOMIC DNA]</scope>
    <source>
        <tissue evidence="3">Muscle</tissue>
    </source>
</reference>
<feature type="compositionally biased region" description="Low complexity" evidence="2">
    <location>
        <begin position="567"/>
        <end position="583"/>
    </location>
</feature>
<comment type="caution">
    <text evidence="3">The sequence shown here is derived from an EMBL/GenBank/DDBJ whole genome shotgun (WGS) entry which is preliminary data.</text>
</comment>
<feature type="compositionally biased region" description="Basic and acidic residues" evidence="2">
    <location>
        <begin position="1001"/>
        <end position="1016"/>
    </location>
</feature>
<feature type="region of interest" description="Disordered" evidence="2">
    <location>
        <begin position="1077"/>
        <end position="1244"/>
    </location>
</feature>
<feature type="compositionally biased region" description="Basic and acidic residues" evidence="2">
    <location>
        <begin position="937"/>
        <end position="956"/>
    </location>
</feature>
<feature type="compositionally biased region" description="Acidic residues" evidence="2">
    <location>
        <begin position="423"/>
        <end position="435"/>
    </location>
</feature>
<feature type="compositionally biased region" description="Polar residues" evidence="2">
    <location>
        <begin position="957"/>
        <end position="970"/>
    </location>
</feature>
<organism evidence="3 4">
    <name type="scientific">Penaeus vannamei</name>
    <name type="common">Whiteleg shrimp</name>
    <name type="synonym">Litopenaeus vannamei</name>
    <dbReference type="NCBI Taxonomy" id="6689"/>
    <lineage>
        <taxon>Eukaryota</taxon>
        <taxon>Metazoa</taxon>
        <taxon>Ecdysozoa</taxon>
        <taxon>Arthropoda</taxon>
        <taxon>Crustacea</taxon>
        <taxon>Multicrustacea</taxon>
        <taxon>Malacostraca</taxon>
        <taxon>Eumalacostraca</taxon>
        <taxon>Eucarida</taxon>
        <taxon>Decapoda</taxon>
        <taxon>Dendrobranchiata</taxon>
        <taxon>Penaeoidea</taxon>
        <taxon>Penaeidae</taxon>
        <taxon>Penaeus</taxon>
    </lineage>
</organism>
<feature type="compositionally biased region" description="Low complexity" evidence="2">
    <location>
        <begin position="525"/>
        <end position="536"/>
    </location>
</feature>
<feature type="region of interest" description="Disordered" evidence="2">
    <location>
        <begin position="1"/>
        <end position="69"/>
    </location>
</feature>
<feature type="compositionally biased region" description="Basic and acidic residues" evidence="2">
    <location>
        <begin position="584"/>
        <end position="593"/>
    </location>
</feature>
<name>A0A3R7SWN4_PENVA</name>
<feature type="compositionally biased region" description="Basic and acidic residues" evidence="2">
    <location>
        <begin position="715"/>
        <end position="730"/>
    </location>
</feature>
<evidence type="ECO:0000313" key="4">
    <source>
        <dbReference type="Proteomes" id="UP000283509"/>
    </source>
</evidence>
<feature type="compositionally biased region" description="Basic and acidic residues" evidence="2">
    <location>
        <begin position="283"/>
        <end position="304"/>
    </location>
</feature>
<protein>
    <submittedName>
        <fullName evidence="3">Uncharacterized protein</fullName>
    </submittedName>
</protein>
<feature type="region of interest" description="Disordered" evidence="2">
    <location>
        <begin position="697"/>
        <end position="766"/>
    </location>
</feature>
<feature type="region of interest" description="Disordered" evidence="2">
    <location>
        <begin position="796"/>
        <end position="1060"/>
    </location>
</feature>
<feature type="compositionally biased region" description="Basic and acidic residues" evidence="2">
    <location>
        <begin position="1136"/>
        <end position="1149"/>
    </location>
</feature>
<feature type="region of interest" description="Disordered" evidence="2">
    <location>
        <begin position="92"/>
        <end position="614"/>
    </location>
</feature>
<accession>A0A3R7SWN4</accession>
<feature type="compositionally biased region" description="Pro residues" evidence="2">
    <location>
        <begin position="514"/>
        <end position="524"/>
    </location>
</feature>
<feature type="compositionally biased region" description="Polar residues" evidence="2">
    <location>
        <begin position="391"/>
        <end position="416"/>
    </location>
</feature>
<feature type="compositionally biased region" description="Polar residues" evidence="2">
    <location>
        <begin position="915"/>
        <end position="935"/>
    </location>
</feature>
<proteinExistence type="predicted"/>
<feature type="compositionally biased region" description="Basic and acidic residues" evidence="2">
    <location>
        <begin position="1034"/>
        <end position="1045"/>
    </location>
</feature>
<feature type="compositionally biased region" description="Basic residues" evidence="2">
    <location>
        <begin position="1094"/>
        <end position="1104"/>
    </location>
</feature>
<feature type="compositionally biased region" description="Polar residues" evidence="2">
    <location>
        <begin position="824"/>
        <end position="834"/>
    </location>
</feature>
<keyword evidence="1" id="KW-0175">Coiled coil</keyword>
<keyword evidence="4" id="KW-1185">Reference proteome</keyword>
<gene>
    <name evidence="3" type="ORF">C7M84_002415</name>
</gene>
<feature type="compositionally biased region" description="Basic and acidic residues" evidence="2">
    <location>
        <begin position="346"/>
        <end position="362"/>
    </location>
</feature>
<feature type="compositionally biased region" description="Basic and acidic residues" evidence="2">
    <location>
        <begin position="1157"/>
        <end position="1169"/>
    </location>
</feature>
<feature type="coiled-coil region" evidence="1">
    <location>
        <begin position="1316"/>
        <end position="1350"/>
    </location>
</feature>
<dbReference type="EMBL" id="QCYY01001319">
    <property type="protein sequence ID" value="ROT78863.1"/>
    <property type="molecule type" value="Genomic_DNA"/>
</dbReference>
<reference evidence="3 4" key="1">
    <citation type="submission" date="2018-04" db="EMBL/GenBank/DDBJ databases">
        <authorList>
            <person name="Zhang X."/>
            <person name="Yuan J."/>
            <person name="Li F."/>
            <person name="Xiang J."/>
        </authorList>
    </citation>
    <scope>NUCLEOTIDE SEQUENCE [LARGE SCALE GENOMIC DNA]</scope>
    <source>
        <tissue evidence="3">Muscle</tissue>
    </source>
</reference>
<sequence length="1424" mass="154244">MLMKNLRRQQEEEEREQAGGGRRQSLLEICGQSPPPATQGPEGSPAGEGQGAKESQGHEGKIGDLMQEISSTIFSEETGVVSNPLYTSLINLSSPSLKSAPNGDLHSPSHTSGSAAKASLAAGPPSEALAGGRKENAKVNPVPKPPRSGFPERSQSWEPPGSQGPDDGTQVRLKRQSFSSFGEGSTLACGGSGESSEDDDVFGEVTPEVKEDLAEAKNQLLSQKDSYEKRSDSEVSDADSAENSRRNQSKVAKFIKRFESIDQQSNGSRSSRSDEEDDEEEGQPEKTDDVYEEDLNKMKLERGLSIDSQSGGDFQASELIGSIARDSPQSLESDKIPLSFSDESAGTDKEESSSENGDREPHSNGISTSSEDQFEKLYLELSQESPDHTNGFGNTNGSEETTQPNGTDPGQRNGETTPKDPLVEENEANGEDAVDSPETTPMKRVNSIIKKKNKDSTSSGTVKRVQFNLDIQTVEPQPVSDDRTPHPPQPKEKKEPPTDQPKKKSTKDPTPAKASPPPEVPPNSPVKKPSSPASSPTKKKSPDSPSKKGGRSSPSPTRSPSKKKGILSSLFASSASKKGAGSSAKEETTKGDDATNIPKPQTKEASGLQRQTTLDMNAPVVMSVRDGHVLAFMPKSSAPSTRISLYGLSVMPVLGGAHAHALTLNRGSRCMMLIKLGSREEMMRWINTLSDEVIKMTPTDQRSGLTLFPTPRQDSSGKEEGARDEEGKEGDAEEEEEGGEEAKNRVNEEEVSEVTEVREKDDVDDTDGAVVMRKEVASLQDVIDYRVQMEEREKFTYFGSGGDATDKGTSQINKENTLRDTDRTGSQAPESKSATPKGEPKPKDLANNSHPPLRRLSGQARPSSQTDSDTVDNFLMASAFPEPEGKRAAVNGHRPLARLFSQPRAPAAVPASRKTPGTASNEGLTNGVSEVSSSVPRGEETSAERRRTHNDNDGHSDQISASPRGPTTSRDPSRNHVAAAGASSHINSHARGPSRAAALLEPRRVEIVEQEVRPKATSESQRISRRGASGGGGSDRRKEEEERRNTRAPTPVKDDIDETPTITWSVAATREKFELLCSVSGEDKLGKLTTKTPISRKRSVRKKRSLDGTGTPRRQSVKRSVRRTLSNMESNSSLDAEDRSEAEPERRPQSDGLRLPPVRDLRKNFEAEPTRSPTPTSPSKPLSPTPSKASAAGSPVKSPVRRTSNILQQDATSPASSPEPGFISSKAINGRPKGRIRDDDKGPVTRSLLATRTTPQPDSEVVICWRGPYIAQEPGSEHCLELRGDRQARDHLAAKAESEQAVLANISNAFLAKRRLLAKEVMMARIQERLSQLEETMWDLQAAMAELDNRKARNSLEWGSLERSLRTAEEDAAYWQTRLGQVQKEAQETREKLATALAKGLAQHLGDEEDPRQDALGGTEESQA</sequence>
<evidence type="ECO:0000313" key="3">
    <source>
        <dbReference type="EMBL" id="ROT78863.1"/>
    </source>
</evidence>
<feature type="region of interest" description="Disordered" evidence="2">
    <location>
        <begin position="1398"/>
        <end position="1424"/>
    </location>
</feature>
<feature type="compositionally biased region" description="Low complexity" evidence="2">
    <location>
        <begin position="112"/>
        <end position="126"/>
    </location>
</feature>
<dbReference type="Proteomes" id="UP000283509">
    <property type="component" value="Unassembled WGS sequence"/>
</dbReference>
<evidence type="ECO:0000256" key="2">
    <source>
        <dbReference type="SAM" id="MobiDB-lite"/>
    </source>
</evidence>
<feature type="compositionally biased region" description="Pro residues" evidence="2">
    <location>
        <begin position="1175"/>
        <end position="1184"/>
    </location>
</feature>